<feature type="transmembrane region" description="Helical" evidence="1">
    <location>
        <begin position="276"/>
        <end position="294"/>
    </location>
</feature>
<dbReference type="RefSeq" id="WP_105037608.1">
    <property type="nucleotide sequence ID" value="NZ_PPSL01000001.1"/>
</dbReference>
<dbReference type="InterPro" id="IPR050879">
    <property type="entry name" value="Acyltransferase_3"/>
</dbReference>
<feature type="transmembrane region" description="Helical" evidence="1">
    <location>
        <begin position="171"/>
        <end position="189"/>
    </location>
</feature>
<dbReference type="OrthoDB" id="290051at2"/>
<dbReference type="AlphaFoldDB" id="A0A2S7T184"/>
<dbReference type="EMBL" id="PPSL01000001">
    <property type="protein sequence ID" value="PQJ12724.1"/>
    <property type="molecule type" value="Genomic_DNA"/>
</dbReference>
<comment type="caution">
    <text evidence="3">The sequence shown here is derived from an EMBL/GenBank/DDBJ whole genome shotgun (WGS) entry which is preliminary data.</text>
</comment>
<evidence type="ECO:0000313" key="3">
    <source>
        <dbReference type="EMBL" id="PQJ12724.1"/>
    </source>
</evidence>
<sequence length="378" mass="43136">MPLVTDASRSDLNIKRLPALDMLRCVAIIIVFFWHYHQYGSPSWVAAVGRFGWSGVDLFFVLSGFLIGSQLMQEAAKGNGIRFKDFYLRRAFRILPSFLLVLGIYYFVPQFREREGLAPLWRYLTFTQNFGLDLRTNGTFSHAWSLCIEEQFYLFLPLLLLFVSTLRLNKLVPWLLLGIFLSGFVLRYYSWTHFVAPAINTEQNGGIEYYRYIYYPTYNRLDGLLAGVTIAAIMKFRPLLWKGLNRFANLILAGGLFLLGYAYIMCADKVSLKVAVFGYPLVSVAYGLIVLAAVSTESVLSRIRTPLFGLPSTLAYCIYLTHKQLNHIVRRALSDKIDDEGNLMFLICIVVGIAGGWLLHSAIEKPFLLLRDKILKQK</sequence>
<feature type="transmembrane region" description="Helical" evidence="1">
    <location>
        <begin position="342"/>
        <end position="363"/>
    </location>
</feature>
<keyword evidence="4" id="KW-1185">Reference proteome</keyword>
<dbReference type="PANTHER" id="PTHR23028:SF53">
    <property type="entry name" value="ACYL_TRANSF_3 DOMAIN-CONTAINING PROTEIN"/>
    <property type="match status" value="1"/>
</dbReference>
<proteinExistence type="predicted"/>
<feature type="transmembrane region" description="Helical" evidence="1">
    <location>
        <begin position="91"/>
        <end position="108"/>
    </location>
</feature>
<protein>
    <submittedName>
        <fullName evidence="3">Acyltransferase</fullName>
    </submittedName>
</protein>
<dbReference type="Proteomes" id="UP000239872">
    <property type="component" value="Unassembled WGS sequence"/>
</dbReference>
<keyword evidence="3" id="KW-0808">Transferase</keyword>
<feature type="transmembrane region" description="Helical" evidence="1">
    <location>
        <begin position="306"/>
        <end position="322"/>
    </location>
</feature>
<dbReference type="InterPro" id="IPR002656">
    <property type="entry name" value="Acyl_transf_3_dom"/>
</dbReference>
<feature type="transmembrane region" description="Helical" evidence="1">
    <location>
        <begin position="21"/>
        <end position="39"/>
    </location>
</feature>
<gene>
    <name evidence="3" type="ORF">CJD36_002970</name>
</gene>
<keyword evidence="1" id="KW-0812">Transmembrane</keyword>
<keyword evidence="1" id="KW-0472">Membrane</keyword>
<dbReference type="GO" id="GO:0009103">
    <property type="term" value="P:lipopolysaccharide biosynthetic process"/>
    <property type="evidence" value="ECO:0007669"/>
    <property type="project" value="TreeGrafter"/>
</dbReference>
<feature type="transmembrane region" description="Helical" evidence="1">
    <location>
        <begin position="143"/>
        <end position="164"/>
    </location>
</feature>
<dbReference type="GO" id="GO:0016020">
    <property type="term" value="C:membrane"/>
    <property type="evidence" value="ECO:0007669"/>
    <property type="project" value="TreeGrafter"/>
</dbReference>
<reference evidence="3 4" key="1">
    <citation type="submission" date="2018-01" db="EMBL/GenBank/DDBJ databases">
        <title>A novel member of the phylum Bacteroidetes isolated from glacier ice.</title>
        <authorList>
            <person name="Liu Q."/>
            <person name="Xin Y.-H."/>
        </authorList>
    </citation>
    <scope>NUCLEOTIDE SEQUENCE [LARGE SCALE GENOMIC DNA]</scope>
    <source>
        <strain evidence="3 4">RB1R16</strain>
    </source>
</reference>
<dbReference type="PANTHER" id="PTHR23028">
    <property type="entry name" value="ACETYLTRANSFERASE"/>
    <property type="match status" value="1"/>
</dbReference>
<accession>A0A2S7T184</accession>
<keyword evidence="1" id="KW-1133">Transmembrane helix</keyword>
<keyword evidence="3" id="KW-0012">Acyltransferase</keyword>
<feature type="transmembrane region" description="Helical" evidence="1">
    <location>
        <begin position="51"/>
        <end position="71"/>
    </location>
</feature>
<organism evidence="3 4">
    <name type="scientific">Flavipsychrobacter stenotrophus</name>
    <dbReference type="NCBI Taxonomy" id="2077091"/>
    <lineage>
        <taxon>Bacteria</taxon>
        <taxon>Pseudomonadati</taxon>
        <taxon>Bacteroidota</taxon>
        <taxon>Chitinophagia</taxon>
        <taxon>Chitinophagales</taxon>
        <taxon>Chitinophagaceae</taxon>
        <taxon>Flavipsychrobacter</taxon>
    </lineage>
</organism>
<dbReference type="GO" id="GO:0016747">
    <property type="term" value="F:acyltransferase activity, transferring groups other than amino-acyl groups"/>
    <property type="evidence" value="ECO:0007669"/>
    <property type="project" value="InterPro"/>
</dbReference>
<feature type="transmembrane region" description="Helical" evidence="1">
    <location>
        <begin position="247"/>
        <end position="264"/>
    </location>
</feature>
<name>A0A2S7T184_9BACT</name>
<evidence type="ECO:0000259" key="2">
    <source>
        <dbReference type="Pfam" id="PF01757"/>
    </source>
</evidence>
<dbReference type="Pfam" id="PF01757">
    <property type="entry name" value="Acyl_transf_3"/>
    <property type="match status" value="1"/>
</dbReference>
<evidence type="ECO:0000313" key="4">
    <source>
        <dbReference type="Proteomes" id="UP000239872"/>
    </source>
</evidence>
<evidence type="ECO:0000256" key="1">
    <source>
        <dbReference type="SAM" id="Phobius"/>
    </source>
</evidence>
<feature type="domain" description="Acyltransferase 3" evidence="2">
    <location>
        <begin position="18"/>
        <end position="359"/>
    </location>
</feature>